<dbReference type="Pfam" id="PF08281">
    <property type="entry name" value="Sigma70_r4_2"/>
    <property type="match status" value="1"/>
</dbReference>
<keyword evidence="3" id="KW-0731">Sigma factor</keyword>
<name>A0A4R0NHD7_9SPHI</name>
<feature type="transmembrane region" description="Helical" evidence="5">
    <location>
        <begin position="183"/>
        <end position="201"/>
    </location>
</feature>
<evidence type="ECO:0000256" key="5">
    <source>
        <dbReference type="SAM" id="Phobius"/>
    </source>
</evidence>
<evidence type="ECO:0000259" key="7">
    <source>
        <dbReference type="Pfam" id="PF08281"/>
    </source>
</evidence>
<keyword evidence="4" id="KW-0804">Transcription</keyword>
<dbReference type="InterPro" id="IPR014327">
    <property type="entry name" value="RNA_pol_sigma70_bacteroid"/>
</dbReference>
<dbReference type="Gene3D" id="1.10.1740.10">
    <property type="match status" value="1"/>
</dbReference>
<dbReference type="RefSeq" id="WP_131597539.1">
    <property type="nucleotide sequence ID" value="NZ_SJSL01000007.1"/>
</dbReference>
<dbReference type="NCBIfam" id="TIGR02985">
    <property type="entry name" value="Sig70_bacteroi1"/>
    <property type="match status" value="1"/>
</dbReference>
<dbReference type="EMBL" id="SJSL01000007">
    <property type="protein sequence ID" value="TCC98164.1"/>
    <property type="molecule type" value="Genomic_DNA"/>
</dbReference>
<evidence type="ECO:0000259" key="6">
    <source>
        <dbReference type="Pfam" id="PF04542"/>
    </source>
</evidence>
<dbReference type="GO" id="GO:0006352">
    <property type="term" value="P:DNA-templated transcription initiation"/>
    <property type="evidence" value="ECO:0007669"/>
    <property type="project" value="InterPro"/>
</dbReference>
<dbReference type="GO" id="GO:0003677">
    <property type="term" value="F:DNA binding"/>
    <property type="evidence" value="ECO:0007669"/>
    <property type="project" value="InterPro"/>
</dbReference>
<dbReference type="CDD" id="cd06171">
    <property type="entry name" value="Sigma70_r4"/>
    <property type="match status" value="1"/>
</dbReference>
<feature type="domain" description="RNA polymerase sigma-70 region 2" evidence="6">
    <location>
        <begin position="27"/>
        <end position="93"/>
    </location>
</feature>
<proteinExistence type="inferred from homology"/>
<dbReference type="SUPFAM" id="SSF88659">
    <property type="entry name" value="Sigma3 and sigma4 domains of RNA polymerase sigma factors"/>
    <property type="match status" value="1"/>
</dbReference>
<dbReference type="InterPro" id="IPR013324">
    <property type="entry name" value="RNA_pol_sigma_r3/r4-like"/>
</dbReference>
<dbReference type="InterPro" id="IPR039425">
    <property type="entry name" value="RNA_pol_sigma-70-like"/>
</dbReference>
<dbReference type="InterPro" id="IPR014284">
    <property type="entry name" value="RNA_pol_sigma-70_dom"/>
</dbReference>
<keyword evidence="9" id="KW-1185">Reference proteome</keyword>
<protein>
    <submittedName>
        <fullName evidence="8">RNA polymerase sigma-70 factor</fullName>
    </submittedName>
</protein>
<evidence type="ECO:0000256" key="3">
    <source>
        <dbReference type="ARBA" id="ARBA00023082"/>
    </source>
</evidence>
<dbReference type="InterPro" id="IPR007627">
    <property type="entry name" value="RNA_pol_sigma70_r2"/>
</dbReference>
<organism evidence="8 9">
    <name type="scientific">Pedobacter psychroterrae</name>
    <dbReference type="NCBI Taxonomy" id="2530453"/>
    <lineage>
        <taxon>Bacteria</taxon>
        <taxon>Pseudomonadati</taxon>
        <taxon>Bacteroidota</taxon>
        <taxon>Sphingobacteriia</taxon>
        <taxon>Sphingobacteriales</taxon>
        <taxon>Sphingobacteriaceae</taxon>
        <taxon>Pedobacter</taxon>
    </lineage>
</organism>
<accession>A0A4R0NHD7</accession>
<dbReference type="AlphaFoldDB" id="A0A4R0NHD7"/>
<evidence type="ECO:0000256" key="2">
    <source>
        <dbReference type="ARBA" id="ARBA00023015"/>
    </source>
</evidence>
<keyword evidence="5" id="KW-0812">Transmembrane</keyword>
<dbReference type="SUPFAM" id="SSF88946">
    <property type="entry name" value="Sigma2 domain of RNA polymerase sigma factors"/>
    <property type="match status" value="1"/>
</dbReference>
<keyword evidence="2" id="KW-0805">Transcription regulation</keyword>
<evidence type="ECO:0000313" key="9">
    <source>
        <dbReference type="Proteomes" id="UP000293347"/>
    </source>
</evidence>
<dbReference type="Proteomes" id="UP000293347">
    <property type="component" value="Unassembled WGS sequence"/>
</dbReference>
<feature type="domain" description="RNA polymerase sigma factor 70 region 4 type 2" evidence="7">
    <location>
        <begin position="126"/>
        <end position="176"/>
    </location>
</feature>
<comment type="similarity">
    <text evidence="1">Belongs to the sigma-70 factor family. ECF subfamily.</text>
</comment>
<evidence type="ECO:0000256" key="4">
    <source>
        <dbReference type="ARBA" id="ARBA00023163"/>
    </source>
</evidence>
<dbReference type="InterPro" id="IPR013325">
    <property type="entry name" value="RNA_pol_sigma_r2"/>
</dbReference>
<dbReference type="NCBIfam" id="TIGR02937">
    <property type="entry name" value="sigma70-ECF"/>
    <property type="match status" value="1"/>
</dbReference>
<dbReference type="InterPro" id="IPR013249">
    <property type="entry name" value="RNA_pol_sigma70_r4_t2"/>
</dbReference>
<keyword evidence="5" id="KW-1133">Transmembrane helix</keyword>
<dbReference type="Pfam" id="PF04542">
    <property type="entry name" value="Sigma70_r2"/>
    <property type="match status" value="1"/>
</dbReference>
<dbReference type="OrthoDB" id="659569at2"/>
<sequence>MNRHLDISDHELLSLIKEGDQAAFKCIYEKYWQLLYIAACKIVKDEDEAKDVVQEVFISLLSKGASIDIKGSVSNYLYTAVRYKVLDFISRKKVRTDYLDSLNDYISTGNYTTDRALIEKEINAEMEKEIQNLPLKMKEVFELSRKQELSHKEIAETLNISDKTVKKQISNAIKLLKPKFNNYYFFVLVLFSIVLQVFLKFF</sequence>
<evidence type="ECO:0000256" key="1">
    <source>
        <dbReference type="ARBA" id="ARBA00010641"/>
    </source>
</evidence>
<dbReference type="Gene3D" id="1.10.10.10">
    <property type="entry name" value="Winged helix-like DNA-binding domain superfamily/Winged helix DNA-binding domain"/>
    <property type="match status" value="1"/>
</dbReference>
<comment type="caution">
    <text evidence="8">The sequence shown here is derived from an EMBL/GenBank/DDBJ whole genome shotgun (WGS) entry which is preliminary data.</text>
</comment>
<dbReference type="InterPro" id="IPR036388">
    <property type="entry name" value="WH-like_DNA-bd_sf"/>
</dbReference>
<dbReference type="PANTHER" id="PTHR43133:SF46">
    <property type="entry name" value="RNA POLYMERASE SIGMA-70 FACTOR ECF SUBFAMILY"/>
    <property type="match status" value="1"/>
</dbReference>
<keyword evidence="5" id="KW-0472">Membrane</keyword>
<dbReference type="PANTHER" id="PTHR43133">
    <property type="entry name" value="RNA POLYMERASE ECF-TYPE SIGMA FACTO"/>
    <property type="match status" value="1"/>
</dbReference>
<evidence type="ECO:0000313" key="8">
    <source>
        <dbReference type="EMBL" id="TCC98164.1"/>
    </source>
</evidence>
<gene>
    <name evidence="8" type="ORF">EZ437_18385</name>
</gene>
<dbReference type="GO" id="GO:0016987">
    <property type="term" value="F:sigma factor activity"/>
    <property type="evidence" value="ECO:0007669"/>
    <property type="project" value="UniProtKB-KW"/>
</dbReference>
<reference evidence="8 9" key="1">
    <citation type="submission" date="2019-02" db="EMBL/GenBank/DDBJ databases">
        <title>Pedobacter sp. RP-1-14 sp. nov., isolated from Arctic soil.</title>
        <authorList>
            <person name="Dahal R.H."/>
        </authorList>
    </citation>
    <scope>NUCLEOTIDE SEQUENCE [LARGE SCALE GENOMIC DNA]</scope>
    <source>
        <strain evidence="8 9">RP-1-14</strain>
    </source>
</reference>